<sequence>MDSPSSTLMTLTTLTNTTTTTPTHPATLPSAARTITSILTLTLTPTSTPSCTPQDPCSPPQHIPLRIRITCKFPSLHNTPFSIPSTTNHHSPALSTPISAFKEPYKLTALLAMYTVISMGIITAFVAVGFVWLYGKAVYVRVARVFAREEEEQRGWRLRREREAGAVVLYGIAVPVSQDGREVER</sequence>
<keyword evidence="1" id="KW-0472">Membrane</keyword>
<dbReference type="RefSeq" id="XP_033598607.1">
    <property type="nucleotide sequence ID" value="XM_033747289.1"/>
</dbReference>
<name>A0A6A6W287_9PEZI</name>
<keyword evidence="1" id="KW-1133">Transmembrane helix</keyword>
<protein>
    <submittedName>
        <fullName evidence="2">Uncharacterized protein</fullName>
    </submittedName>
</protein>
<dbReference type="GeneID" id="54488343"/>
<dbReference type="Proteomes" id="UP000799437">
    <property type="component" value="Unassembled WGS sequence"/>
</dbReference>
<feature type="transmembrane region" description="Helical" evidence="1">
    <location>
        <begin position="111"/>
        <end position="134"/>
    </location>
</feature>
<evidence type="ECO:0000313" key="3">
    <source>
        <dbReference type="Proteomes" id="UP000799437"/>
    </source>
</evidence>
<keyword evidence="3" id="KW-1185">Reference proteome</keyword>
<accession>A0A6A6W287</accession>
<proteinExistence type="predicted"/>
<gene>
    <name evidence="2" type="ORF">EJ05DRAFT_502623</name>
</gene>
<dbReference type="AlphaFoldDB" id="A0A6A6W287"/>
<reference evidence="2" key="1">
    <citation type="journal article" date="2020" name="Stud. Mycol.">
        <title>101 Dothideomycetes genomes: a test case for predicting lifestyles and emergence of pathogens.</title>
        <authorList>
            <person name="Haridas S."/>
            <person name="Albert R."/>
            <person name="Binder M."/>
            <person name="Bloem J."/>
            <person name="Labutti K."/>
            <person name="Salamov A."/>
            <person name="Andreopoulos B."/>
            <person name="Baker S."/>
            <person name="Barry K."/>
            <person name="Bills G."/>
            <person name="Bluhm B."/>
            <person name="Cannon C."/>
            <person name="Castanera R."/>
            <person name="Culley D."/>
            <person name="Daum C."/>
            <person name="Ezra D."/>
            <person name="Gonzalez J."/>
            <person name="Henrissat B."/>
            <person name="Kuo A."/>
            <person name="Liang C."/>
            <person name="Lipzen A."/>
            <person name="Lutzoni F."/>
            <person name="Magnuson J."/>
            <person name="Mondo S."/>
            <person name="Nolan M."/>
            <person name="Ohm R."/>
            <person name="Pangilinan J."/>
            <person name="Park H.-J."/>
            <person name="Ramirez L."/>
            <person name="Alfaro M."/>
            <person name="Sun H."/>
            <person name="Tritt A."/>
            <person name="Yoshinaga Y."/>
            <person name="Zwiers L.-H."/>
            <person name="Turgeon B."/>
            <person name="Goodwin S."/>
            <person name="Spatafora J."/>
            <person name="Crous P."/>
            <person name="Grigoriev I."/>
        </authorList>
    </citation>
    <scope>NUCLEOTIDE SEQUENCE</scope>
    <source>
        <strain evidence="2">CBS 121739</strain>
    </source>
</reference>
<organism evidence="2 3">
    <name type="scientific">Pseudovirgaria hyperparasitica</name>
    <dbReference type="NCBI Taxonomy" id="470096"/>
    <lineage>
        <taxon>Eukaryota</taxon>
        <taxon>Fungi</taxon>
        <taxon>Dikarya</taxon>
        <taxon>Ascomycota</taxon>
        <taxon>Pezizomycotina</taxon>
        <taxon>Dothideomycetes</taxon>
        <taxon>Dothideomycetes incertae sedis</taxon>
        <taxon>Acrospermales</taxon>
        <taxon>Acrospermaceae</taxon>
        <taxon>Pseudovirgaria</taxon>
    </lineage>
</organism>
<keyword evidence="1" id="KW-0812">Transmembrane</keyword>
<evidence type="ECO:0000313" key="2">
    <source>
        <dbReference type="EMBL" id="KAF2756156.1"/>
    </source>
</evidence>
<evidence type="ECO:0000256" key="1">
    <source>
        <dbReference type="SAM" id="Phobius"/>
    </source>
</evidence>
<dbReference type="EMBL" id="ML996576">
    <property type="protein sequence ID" value="KAF2756156.1"/>
    <property type="molecule type" value="Genomic_DNA"/>
</dbReference>